<dbReference type="EMBL" id="BTGU01000136">
    <property type="protein sequence ID" value="GMN62838.1"/>
    <property type="molecule type" value="Genomic_DNA"/>
</dbReference>
<dbReference type="GO" id="GO:0005179">
    <property type="term" value="F:hormone activity"/>
    <property type="evidence" value="ECO:0007669"/>
    <property type="project" value="UniProtKB-KW"/>
</dbReference>
<evidence type="ECO:0000256" key="5">
    <source>
        <dbReference type="ARBA" id="ARBA00022729"/>
    </source>
</evidence>
<dbReference type="Proteomes" id="UP001187192">
    <property type="component" value="Unassembled WGS sequence"/>
</dbReference>
<keyword evidence="5 8" id="KW-0732">Signal</keyword>
<reference evidence="9" key="1">
    <citation type="submission" date="2023-07" db="EMBL/GenBank/DDBJ databases">
        <title>draft genome sequence of fig (Ficus carica).</title>
        <authorList>
            <person name="Takahashi T."/>
            <person name="Nishimura K."/>
        </authorList>
    </citation>
    <scope>NUCLEOTIDE SEQUENCE</scope>
</reference>
<dbReference type="GO" id="GO:0019722">
    <property type="term" value="P:calcium-mediated signaling"/>
    <property type="evidence" value="ECO:0007669"/>
    <property type="project" value="TreeGrafter"/>
</dbReference>
<evidence type="ECO:0008006" key="11">
    <source>
        <dbReference type="Google" id="ProtNLM"/>
    </source>
</evidence>
<feature type="signal peptide" evidence="8">
    <location>
        <begin position="1"/>
        <end position="21"/>
    </location>
</feature>
<keyword evidence="6" id="KW-1015">Disulfide bond</keyword>
<evidence type="ECO:0000256" key="3">
    <source>
        <dbReference type="ARBA" id="ARBA00022525"/>
    </source>
</evidence>
<keyword evidence="10" id="KW-1185">Reference proteome</keyword>
<sequence length="245" mass="27974">MTVLLSLALLLLHTHFSFCNGVSVLDLNSLKMGEIERMEKRVCSSSKIGDCLAEMETEMEMDSEINRRVLTMQKKFISYETLKRDMIPCARAGAPYYNCHVGPANPYSRGCEVISGCRAKRRRNRNKSQVKSKPTPPPTHFPILHSLDTDPLVEKDSYSVNCEFLLLNQSPSLEETKPWCAKLRDKSMYKFRDGITSLGKSFHAFDVRINLTSLGPSSSWAPVFYLGYFTRHPISKLQQIWHMCL</sequence>
<keyword evidence="4" id="KW-0372">Hormone</keyword>
<dbReference type="Pfam" id="PF05498">
    <property type="entry name" value="RALF"/>
    <property type="match status" value="1"/>
</dbReference>
<evidence type="ECO:0000256" key="6">
    <source>
        <dbReference type="ARBA" id="ARBA00023157"/>
    </source>
</evidence>
<evidence type="ECO:0000256" key="8">
    <source>
        <dbReference type="SAM" id="SignalP"/>
    </source>
</evidence>
<evidence type="ECO:0000256" key="1">
    <source>
        <dbReference type="ARBA" id="ARBA00004613"/>
    </source>
</evidence>
<comment type="subcellular location">
    <subcellularLocation>
        <location evidence="1">Secreted</location>
    </subcellularLocation>
</comment>
<keyword evidence="3" id="KW-0964">Secreted</keyword>
<comment type="similarity">
    <text evidence="2">Belongs to the plant rapid alkalinization factor (RALF) family.</text>
</comment>
<proteinExistence type="inferred from homology"/>
<comment type="caution">
    <text evidence="9">The sequence shown here is derived from an EMBL/GenBank/DDBJ whole genome shotgun (WGS) entry which is preliminary data.</text>
</comment>
<accession>A0AA88J1Q4</accession>
<protein>
    <recommendedName>
        <fullName evidence="11">Rapid ALkalinization Factor</fullName>
    </recommendedName>
</protein>
<organism evidence="9 10">
    <name type="scientific">Ficus carica</name>
    <name type="common">Common fig</name>
    <dbReference type="NCBI Taxonomy" id="3494"/>
    <lineage>
        <taxon>Eukaryota</taxon>
        <taxon>Viridiplantae</taxon>
        <taxon>Streptophyta</taxon>
        <taxon>Embryophyta</taxon>
        <taxon>Tracheophyta</taxon>
        <taxon>Spermatophyta</taxon>
        <taxon>Magnoliopsida</taxon>
        <taxon>eudicotyledons</taxon>
        <taxon>Gunneridae</taxon>
        <taxon>Pentapetalae</taxon>
        <taxon>rosids</taxon>
        <taxon>fabids</taxon>
        <taxon>Rosales</taxon>
        <taxon>Moraceae</taxon>
        <taxon>Ficeae</taxon>
        <taxon>Ficus</taxon>
    </lineage>
</organism>
<dbReference type="PANTHER" id="PTHR33136:SF36">
    <property type="entry name" value="PROTEIN RALF-LIKE 31"/>
    <property type="match status" value="1"/>
</dbReference>
<name>A0AA88J1Q4_FICCA</name>
<dbReference type="InterPro" id="IPR008801">
    <property type="entry name" value="RALF"/>
</dbReference>
<evidence type="ECO:0000256" key="2">
    <source>
        <dbReference type="ARBA" id="ARBA00009178"/>
    </source>
</evidence>
<dbReference type="AlphaFoldDB" id="A0AA88J1Q4"/>
<gene>
    <name evidence="9" type="ORF">TIFTF001_031943</name>
</gene>
<dbReference type="PANTHER" id="PTHR33136">
    <property type="entry name" value="RAPID ALKALINIZATION FACTOR-LIKE"/>
    <property type="match status" value="1"/>
</dbReference>
<dbReference type="GO" id="GO:0040008">
    <property type="term" value="P:regulation of growth"/>
    <property type="evidence" value="ECO:0007669"/>
    <property type="project" value="UniProtKB-ARBA"/>
</dbReference>
<evidence type="ECO:0000313" key="9">
    <source>
        <dbReference type="EMBL" id="GMN62838.1"/>
    </source>
</evidence>
<evidence type="ECO:0000256" key="4">
    <source>
        <dbReference type="ARBA" id="ARBA00022702"/>
    </source>
</evidence>
<feature type="chain" id="PRO_5041677199" description="Rapid ALkalinization Factor" evidence="8">
    <location>
        <begin position="22"/>
        <end position="245"/>
    </location>
</feature>
<dbReference type="GO" id="GO:0005576">
    <property type="term" value="C:extracellular region"/>
    <property type="evidence" value="ECO:0007669"/>
    <property type="project" value="UniProtKB-SubCell"/>
</dbReference>
<evidence type="ECO:0000256" key="7">
    <source>
        <dbReference type="SAM" id="MobiDB-lite"/>
    </source>
</evidence>
<evidence type="ECO:0000313" key="10">
    <source>
        <dbReference type="Proteomes" id="UP001187192"/>
    </source>
</evidence>
<dbReference type="GO" id="GO:0009506">
    <property type="term" value="C:plasmodesma"/>
    <property type="evidence" value="ECO:0007669"/>
    <property type="project" value="TreeGrafter"/>
</dbReference>
<feature type="region of interest" description="Disordered" evidence="7">
    <location>
        <begin position="122"/>
        <end position="141"/>
    </location>
</feature>